<dbReference type="NCBIfam" id="TIGR00096">
    <property type="entry name" value="16S rRNA (cytidine(1402)-2'-O)-methyltransferase"/>
    <property type="match status" value="1"/>
</dbReference>
<dbReference type="KEGG" id="ccot:CCAX7_005460"/>
<keyword evidence="1" id="KW-0808">Transferase</keyword>
<dbReference type="GO" id="GO:0005737">
    <property type="term" value="C:cytoplasm"/>
    <property type="evidence" value="ECO:0007669"/>
    <property type="project" value="UniProtKB-SubCell"/>
</dbReference>
<dbReference type="CDD" id="cd11648">
    <property type="entry name" value="RsmI"/>
    <property type="match status" value="1"/>
</dbReference>
<dbReference type="FunFam" id="3.40.1010.10:FF:000002">
    <property type="entry name" value="Ribosomal RNA small subunit methyltransferase I"/>
    <property type="match status" value="1"/>
</dbReference>
<dbReference type="Gene3D" id="3.30.950.10">
    <property type="entry name" value="Methyltransferase, Cobalt-precorrin-4 Transmethylase, Domain 2"/>
    <property type="match status" value="1"/>
</dbReference>
<keyword evidence="1" id="KW-0698">rRNA processing</keyword>
<sequence>MPGTLYIVATPIGNLEDITLRALRILKEADLVAAEDTRHTLKLLAHFEITTPLISFHQHSEADRADHLVHRMAENGQSIALVTDAGTPGVSDPGVELVRAAIEAGVTVVPIPGASAVLSALVGSGLPPARFAFEGFLPRTKSDRREKLTAFAAEETRTLIFYEAPNRTRETLADMRDIFGPDRPAAVGRELTKKFEEFVRGPLSEVLAHFIKNEARGEITIVVAGRDAATVTAPEEIELSPEERMLAALKSAVAGGASERDAVRQVSTDLKLSKRDVYAAMLALKK</sequence>
<evidence type="ECO:0000256" key="1">
    <source>
        <dbReference type="HAMAP-Rule" id="MF_01877"/>
    </source>
</evidence>
<reference evidence="2 3" key="1">
    <citation type="journal article" date="2019" name="Int. J. Syst. Evol. Microbiol.">
        <title>Capsulimonas corticalis gen. nov., sp. nov., an aerobic capsulated bacterium, of a novel bacterial order, Capsulimonadales ord. nov., of the class Armatimonadia of the phylum Armatimonadetes.</title>
        <authorList>
            <person name="Li J."/>
            <person name="Kudo C."/>
            <person name="Tonouchi A."/>
        </authorList>
    </citation>
    <scope>NUCLEOTIDE SEQUENCE [LARGE SCALE GENOMIC DNA]</scope>
    <source>
        <strain evidence="2 3">AX-7</strain>
    </source>
</reference>
<dbReference type="PANTHER" id="PTHR46111">
    <property type="entry name" value="RIBOSOMAL RNA SMALL SUBUNIT METHYLTRANSFERASE I"/>
    <property type="match status" value="1"/>
</dbReference>
<dbReference type="InterPro" id="IPR014776">
    <property type="entry name" value="4pyrrole_Mease_sub2"/>
</dbReference>
<dbReference type="PIRSF" id="PIRSF005917">
    <property type="entry name" value="MTase_YraL"/>
    <property type="match status" value="1"/>
</dbReference>
<dbReference type="GO" id="GO:0070677">
    <property type="term" value="F:rRNA (cytosine-2'-O-)-methyltransferase activity"/>
    <property type="evidence" value="ECO:0007669"/>
    <property type="project" value="UniProtKB-UniRule"/>
</dbReference>
<dbReference type="InterPro" id="IPR000878">
    <property type="entry name" value="4pyrrol_Mease"/>
</dbReference>
<comment type="similarity">
    <text evidence="1">Belongs to the methyltransferase superfamily. RsmI family.</text>
</comment>
<dbReference type="Proteomes" id="UP000287394">
    <property type="component" value="Chromosome"/>
</dbReference>
<keyword evidence="3" id="KW-1185">Reference proteome</keyword>
<dbReference type="SUPFAM" id="SSF53790">
    <property type="entry name" value="Tetrapyrrole methylase"/>
    <property type="match status" value="1"/>
</dbReference>
<keyword evidence="1" id="KW-0963">Cytoplasm</keyword>
<keyword evidence="1 2" id="KW-0489">Methyltransferase</keyword>
<proteinExistence type="inferred from homology"/>
<protein>
    <recommendedName>
        <fullName evidence="1">Ribosomal RNA small subunit methyltransferase I</fullName>
        <ecNumber evidence="1">2.1.1.198</ecNumber>
    </recommendedName>
    <alternativeName>
        <fullName evidence="1">16S rRNA 2'-O-ribose C1402 methyltransferase</fullName>
    </alternativeName>
    <alternativeName>
        <fullName evidence="1">rRNA (cytidine-2'-O-)-methyltransferase RsmI</fullName>
    </alternativeName>
</protein>
<dbReference type="RefSeq" id="WP_119323958.1">
    <property type="nucleotide sequence ID" value="NZ_AP025739.1"/>
</dbReference>
<name>A0A402D394_9BACT</name>
<comment type="subcellular location">
    <subcellularLocation>
        <location evidence="1">Cytoplasm</location>
    </subcellularLocation>
</comment>
<comment type="function">
    <text evidence="1">Catalyzes the 2'-O-methylation of the ribose of cytidine 1402 (C1402) in 16S rRNA.</text>
</comment>
<comment type="catalytic activity">
    <reaction evidence="1">
        <text>cytidine(1402) in 16S rRNA + S-adenosyl-L-methionine = 2'-O-methylcytidine(1402) in 16S rRNA + S-adenosyl-L-homocysteine + H(+)</text>
        <dbReference type="Rhea" id="RHEA:42924"/>
        <dbReference type="Rhea" id="RHEA-COMP:10285"/>
        <dbReference type="Rhea" id="RHEA-COMP:10286"/>
        <dbReference type="ChEBI" id="CHEBI:15378"/>
        <dbReference type="ChEBI" id="CHEBI:57856"/>
        <dbReference type="ChEBI" id="CHEBI:59789"/>
        <dbReference type="ChEBI" id="CHEBI:74495"/>
        <dbReference type="ChEBI" id="CHEBI:82748"/>
        <dbReference type="EC" id="2.1.1.198"/>
    </reaction>
</comment>
<dbReference type="HAMAP" id="MF_01877">
    <property type="entry name" value="16SrRNA_methyltr_I"/>
    <property type="match status" value="1"/>
</dbReference>
<dbReference type="PANTHER" id="PTHR46111:SF1">
    <property type="entry name" value="RIBOSOMAL RNA SMALL SUBUNIT METHYLTRANSFERASE I"/>
    <property type="match status" value="1"/>
</dbReference>
<organism evidence="2 3">
    <name type="scientific">Capsulimonas corticalis</name>
    <dbReference type="NCBI Taxonomy" id="2219043"/>
    <lineage>
        <taxon>Bacteria</taxon>
        <taxon>Bacillati</taxon>
        <taxon>Armatimonadota</taxon>
        <taxon>Armatimonadia</taxon>
        <taxon>Capsulimonadales</taxon>
        <taxon>Capsulimonadaceae</taxon>
        <taxon>Capsulimonas</taxon>
    </lineage>
</organism>
<evidence type="ECO:0000313" key="3">
    <source>
        <dbReference type="Proteomes" id="UP000287394"/>
    </source>
</evidence>
<dbReference type="EMBL" id="AP025739">
    <property type="protein sequence ID" value="BDI28495.1"/>
    <property type="molecule type" value="Genomic_DNA"/>
</dbReference>
<dbReference type="EC" id="2.1.1.198" evidence="1"/>
<gene>
    <name evidence="1 2" type="primary">rsmI</name>
    <name evidence="2" type="ORF">CCAX7_005460</name>
</gene>
<dbReference type="FunCoup" id="A0A402D394">
    <property type="interactions" value="430"/>
</dbReference>
<dbReference type="FunFam" id="3.30.950.10:FF:000002">
    <property type="entry name" value="Ribosomal RNA small subunit methyltransferase I"/>
    <property type="match status" value="1"/>
</dbReference>
<keyword evidence="1" id="KW-0949">S-adenosyl-L-methionine</keyword>
<evidence type="ECO:0000313" key="2">
    <source>
        <dbReference type="EMBL" id="BDI28495.1"/>
    </source>
</evidence>
<dbReference type="InterPro" id="IPR008189">
    <property type="entry name" value="rRNA_ssu_MeTfrase_I"/>
</dbReference>
<dbReference type="Gene3D" id="3.40.1010.10">
    <property type="entry name" value="Cobalt-precorrin-4 Transmethylase, Domain 1"/>
    <property type="match status" value="1"/>
</dbReference>
<dbReference type="InterPro" id="IPR014777">
    <property type="entry name" value="4pyrrole_Mease_sub1"/>
</dbReference>
<dbReference type="Pfam" id="PF00590">
    <property type="entry name" value="TP_methylase"/>
    <property type="match status" value="1"/>
</dbReference>
<accession>A0A402D394</accession>
<dbReference type="InterPro" id="IPR035996">
    <property type="entry name" value="4pyrrol_Methylase_sf"/>
</dbReference>
<dbReference type="OrthoDB" id="9809084at2"/>
<dbReference type="AlphaFoldDB" id="A0A402D394"/>